<dbReference type="GO" id="GO:0016787">
    <property type="term" value="F:hydrolase activity"/>
    <property type="evidence" value="ECO:0007669"/>
    <property type="project" value="UniProtKB-UniRule"/>
</dbReference>
<dbReference type="Pfam" id="PF12850">
    <property type="entry name" value="Metallophos_2"/>
    <property type="match status" value="1"/>
</dbReference>
<evidence type="ECO:0000256" key="1">
    <source>
        <dbReference type="ARBA" id="ARBA00008950"/>
    </source>
</evidence>
<dbReference type="RefSeq" id="WP_121032995.1">
    <property type="nucleotide sequence ID" value="NZ_RBXT01000001.1"/>
</dbReference>
<organism evidence="4 5">
    <name type="scientific">Terracoccus luteus</name>
    <dbReference type="NCBI Taxonomy" id="53356"/>
    <lineage>
        <taxon>Bacteria</taxon>
        <taxon>Bacillati</taxon>
        <taxon>Actinomycetota</taxon>
        <taxon>Actinomycetes</taxon>
        <taxon>Micrococcales</taxon>
        <taxon>Intrasporangiaceae</taxon>
        <taxon>Terracoccus</taxon>
    </lineage>
</organism>
<reference evidence="4 5" key="1">
    <citation type="submission" date="2018-10" db="EMBL/GenBank/DDBJ databases">
        <title>Sequencing the genomes of 1000 actinobacteria strains.</title>
        <authorList>
            <person name="Klenk H.-P."/>
        </authorList>
    </citation>
    <scope>NUCLEOTIDE SEQUENCE [LARGE SCALE GENOMIC DNA]</scope>
    <source>
        <strain evidence="4 5">DSM 44267</strain>
    </source>
</reference>
<dbReference type="Gene3D" id="3.60.21.10">
    <property type="match status" value="1"/>
</dbReference>
<dbReference type="InterPro" id="IPR029052">
    <property type="entry name" value="Metallo-depent_PP-like"/>
</dbReference>
<dbReference type="Proteomes" id="UP000278440">
    <property type="component" value="Unassembled WGS sequence"/>
</dbReference>
<evidence type="ECO:0000313" key="4">
    <source>
        <dbReference type="EMBL" id="RKT78647.1"/>
    </source>
</evidence>
<dbReference type="PANTHER" id="PTHR11124">
    <property type="entry name" value="VACUOLAR SORTING PROTEIN VPS29"/>
    <property type="match status" value="1"/>
</dbReference>
<dbReference type="OrthoDB" id="9785951at2"/>
<proteinExistence type="inferred from homology"/>
<comment type="similarity">
    <text evidence="1 2">Belongs to the metallophosphoesterase superfamily. YfcE family.</text>
</comment>
<dbReference type="InterPro" id="IPR000979">
    <property type="entry name" value="Phosphodiesterase_MJ0936/Vps29"/>
</dbReference>
<feature type="domain" description="Calcineurin-like phosphoesterase" evidence="3">
    <location>
        <begin position="1"/>
        <end position="151"/>
    </location>
</feature>
<dbReference type="InterPro" id="IPR024654">
    <property type="entry name" value="Calcineurin-like_PHP_lpxH"/>
</dbReference>
<dbReference type="EC" id="3.1.4.-" evidence="2"/>
<dbReference type="NCBIfam" id="TIGR00040">
    <property type="entry name" value="yfcE"/>
    <property type="match status" value="1"/>
</dbReference>
<keyword evidence="2" id="KW-0479">Metal-binding</keyword>
<dbReference type="AlphaFoldDB" id="A0A495XWJ5"/>
<comment type="caution">
    <text evidence="4">The sequence shown here is derived from an EMBL/GenBank/DDBJ whole genome shotgun (WGS) entry which is preliminary data.</text>
</comment>
<accession>A0A495XWJ5</accession>
<keyword evidence="5" id="KW-1185">Reference proteome</keyword>
<evidence type="ECO:0000259" key="3">
    <source>
        <dbReference type="Pfam" id="PF12850"/>
    </source>
</evidence>
<protein>
    <recommendedName>
        <fullName evidence="2">Phosphoesterase</fullName>
        <ecNumber evidence="2">3.1.4.-</ecNumber>
    </recommendedName>
</protein>
<dbReference type="GO" id="GO:0046872">
    <property type="term" value="F:metal ion binding"/>
    <property type="evidence" value="ECO:0007669"/>
    <property type="project" value="UniProtKB-KW"/>
</dbReference>
<name>A0A495XWJ5_9MICO</name>
<comment type="cofactor">
    <cofactor evidence="2">
        <name>a divalent metal cation</name>
        <dbReference type="ChEBI" id="CHEBI:60240"/>
    </cofactor>
</comment>
<evidence type="ECO:0000256" key="2">
    <source>
        <dbReference type="RuleBase" id="RU362039"/>
    </source>
</evidence>
<dbReference type="SUPFAM" id="SSF56300">
    <property type="entry name" value="Metallo-dependent phosphatases"/>
    <property type="match status" value="1"/>
</dbReference>
<sequence>MRVVLLSDTHSPRFWKGVPDAVAAHLGSADLVLHAGDVCTADVLDDLARFAPVHVVMGNNDLPEVAGWGAPETLELELEGVRVAMVHDSGAKVGRVARLRRRFPAADLVVFGHSHIPMDVTEGGLRIVNPGSPSDKRRQPRRTLALLDVADGEVRGVEIVDLP</sequence>
<dbReference type="EMBL" id="RBXT01000001">
    <property type="protein sequence ID" value="RKT78647.1"/>
    <property type="molecule type" value="Genomic_DNA"/>
</dbReference>
<gene>
    <name evidence="4" type="ORF">DFJ68_2096</name>
</gene>
<evidence type="ECO:0000313" key="5">
    <source>
        <dbReference type="Proteomes" id="UP000278440"/>
    </source>
</evidence>